<dbReference type="EMBL" id="KN121858">
    <property type="protein sequence ID" value="KFO35172.1"/>
    <property type="molecule type" value="Genomic_DNA"/>
</dbReference>
<dbReference type="InterPro" id="IPR002119">
    <property type="entry name" value="Histone_H2A"/>
</dbReference>
<proteinExistence type="predicted"/>
<evidence type="ECO:0000256" key="1">
    <source>
        <dbReference type="SAM" id="Phobius"/>
    </source>
</evidence>
<dbReference type="Proteomes" id="UP000028990">
    <property type="component" value="Unassembled WGS sequence"/>
</dbReference>
<keyword evidence="1" id="KW-0472">Membrane</keyword>
<keyword evidence="3" id="KW-1185">Reference proteome</keyword>
<evidence type="ECO:0000313" key="3">
    <source>
        <dbReference type="Proteomes" id="UP000028990"/>
    </source>
</evidence>
<dbReference type="InterPro" id="IPR009072">
    <property type="entry name" value="Histone-fold"/>
</dbReference>
<dbReference type="Gene3D" id="1.10.20.10">
    <property type="entry name" value="Histone, subunit A"/>
    <property type="match status" value="1"/>
</dbReference>
<accession>A0A091DVR4</accession>
<dbReference type="GO" id="GO:0000786">
    <property type="term" value="C:nucleosome"/>
    <property type="evidence" value="ECO:0007669"/>
    <property type="project" value="InterPro"/>
</dbReference>
<evidence type="ECO:0000313" key="2">
    <source>
        <dbReference type="EMBL" id="KFO35172.1"/>
    </source>
</evidence>
<dbReference type="PANTHER" id="PTHR23430">
    <property type="entry name" value="HISTONE H2A"/>
    <property type="match status" value="1"/>
</dbReference>
<name>A0A091DVR4_FUKDA</name>
<dbReference type="GO" id="GO:0046982">
    <property type="term" value="F:protein heterodimerization activity"/>
    <property type="evidence" value="ECO:0007669"/>
    <property type="project" value="InterPro"/>
</dbReference>
<dbReference type="SUPFAM" id="SSF47113">
    <property type="entry name" value="Histone-fold"/>
    <property type="match status" value="1"/>
</dbReference>
<gene>
    <name evidence="2" type="ORF">H920_03424</name>
</gene>
<dbReference type="AlphaFoldDB" id="A0A091DVR4"/>
<dbReference type="GO" id="GO:0030527">
    <property type="term" value="F:structural constituent of chromatin"/>
    <property type="evidence" value="ECO:0007669"/>
    <property type="project" value="InterPro"/>
</dbReference>
<feature type="transmembrane region" description="Helical" evidence="1">
    <location>
        <begin position="23"/>
        <end position="43"/>
    </location>
</feature>
<keyword evidence="1" id="KW-1133">Transmembrane helix</keyword>
<reference evidence="2 3" key="1">
    <citation type="submission" date="2013-11" db="EMBL/GenBank/DDBJ databases">
        <title>The Damaraland mole rat (Fukomys damarensis) genome and evolution of African mole rats.</title>
        <authorList>
            <person name="Gladyshev V.N."/>
            <person name="Fang X."/>
        </authorList>
    </citation>
    <scope>NUCLEOTIDE SEQUENCE [LARGE SCALE GENOMIC DNA]</scope>
    <source>
        <tissue evidence="2">Liver</tissue>
    </source>
</reference>
<protein>
    <submittedName>
        <fullName evidence="2">Histone H2A-Bbd type 2/3</fullName>
    </submittedName>
</protein>
<keyword evidence="1" id="KW-0812">Transmembrane</keyword>
<organism evidence="2 3">
    <name type="scientific">Fukomys damarensis</name>
    <name type="common">Damaraland mole rat</name>
    <name type="synonym">Cryptomys damarensis</name>
    <dbReference type="NCBI Taxonomy" id="885580"/>
    <lineage>
        <taxon>Eukaryota</taxon>
        <taxon>Metazoa</taxon>
        <taxon>Chordata</taxon>
        <taxon>Craniata</taxon>
        <taxon>Vertebrata</taxon>
        <taxon>Euteleostomi</taxon>
        <taxon>Mammalia</taxon>
        <taxon>Eutheria</taxon>
        <taxon>Euarchontoglires</taxon>
        <taxon>Glires</taxon>
        <taxon>Rodentia</taxon>
        <taxon>Hystricomorpha</taxon>
        <taxon>Bathyergidae</taxon>
        <taxon>Fukomys</taxon>
    </lineage>
</organism>
<dbReference type="SMART" id="SM00414">
    <property type="entry name" value="H2A"/>
    <property type="match status" value="1"/>
</dbReference>
<dbReference type="GO" id="GO:0003677">
    <property type="term" value="F:DNA binding"/>
    <property type="evidence" value="ECO:0007669"/>
    <property type="project" value="InterPro"/>
</dbReference>
<sequence>MSVSLVARTLRDGHYVQRPTCSASVLLAATLQFLTATVLELAYREARYRSRRRITPELLEQAFLHNALFRTLLGTTTISHAVPDRP</sequence>